<dbReference type="EMBL" id="LRBV02000005">
    <property type="status" value="NOT_ANNOTATED_CDS"/>
    <property type="molecule type" value="Genomic_DNA"/>
</dbReference>
<dbReference type="PANTHER" id="PTHR46033">
    <property type="entry name" value="PROTEIN MAIN-LIKE 2"/>
    <property type="match status" value="1"/>
</dbReference>
<dbReference type="InterPro" id="IPR019557">
    <property type="entry name" value="AminoTfrase-like_pln_mobile"/>
</dbReference>
<evidence type="ECO:0000313" key="2">
    <source>
        <dbReference type="EnsemblPlants" id="QL05p083456:mrna"/>
    </source>
</evidence>
<keyword evidence="3" id="KW-1185">Reference proteome</keyword>
<dbReference type="InterPro" id="IPR044824">
    <property type="entry name" value="MAIN-like"/>
</dbReference>
<gene>
    <name evidence="2" type="primary">LOC115992033</name>
</gene>
<dbReference type="Pfam" id="PF10536">
    <property type="entry name" value="PMD"/>
    <property type="match status" value="1"/>
</dbReference>
<evidence type="ECO:0000313" key="3">
    <source>
        <dbReference type="Proteomes" id="UP000594261"/>
    </source>
</evidence>
<dbReference type="PANTHER" id="PTHR46033:SF8">
    <property type="entry name" value="PROTEIN MAINTENANCE OF MERISTEMS-LIKE"/>
    <property type="match status" value="1"/>
</dbReference>
<feature type="domain" description="Aminotransferase-like plant mobile" evidence="1">
    <location>
        <begin position="90"/>
        <end position="219"/>
    </location>
</feature>
<dbReference type="AlphaFoldDB" id="A0A7N2LT07"/>
<sequence>MKYWREGAPEQPSRERAIRSQAALTTMTRRGERRLAEGRASDPMNLEISVCCSGRASERSDLKRRRHCKEPVALSLGQGVPRNTLSCKWRRHCRWVRVPSSKSRPSGTTLVRYRKQLVTMQPDQIVWQPYEVDFGHLPEFCVAGRDTWTARVPLVCFCIVERHYPDRVLRQFGLAQQQPDNAVYDDRLHKIDLRGKVEKNWREEHGPYIISWEMRRQQLCHAPP</sequence>
<protein>
    <recommendedName>
        <fullName evidence="1">Aminotransferase-like plant mobile domain-containing protein</fullName>
    </recommendedName>
</protein>
<accession>A0A7N2LT07</accession>
<dbReference type="RefSeq" id="XP_030971931.1">
    <property type="nucleotide sequence ID" value="XM_031116071.1"/>
</dbReference>
<dbReference type="InParanoid" id="A0A7N2LT07"/>
<dbReference type="Proteomes" id="UP000594261">
    <property type="component" value="Chromosome 5"/>
</dbReference>
<dbReference type="GO" id="GO:0010073">
    <property type="term" value="P:meristem maintenance"/>
    <property type="evidence" value="ECO:0007669"/>
    <property type="project" value="InterPro"/>
</dbReference>
<organism evidence="2 3">
    <name type="scientific">Quercus lobata</name>
    <name type="common">Valley oak</name>
    <dbReference type="NCBI Taxonomy" id="97700"/>
    <lineage>
        <taxon>Eukaryota</taxon>
        <taxon>Viridiplantae</taxon>
        <taxon>Streptophyta</taxon>
        <taxon>Embryophyta</taxon>
        <taxon>Tracheophyta</taxon>
        <taxon>Spermatophyta</taxon>
        <taxon>Magnoliopsida</taxon>
        <taxon>eudicotyledons</taxon>
        <taxon>Gunneridae</taxon>
        <taxon>Pentapetalae</taxon>
        <taxon>rosids</taxon>
        <taxon>fabids</taxon>
        <taxon>Fagales</taxon>
        <taxon>Fagaceae</taxon>
        <taxon>Quercus</taxon>
    </lineage>
</organism>
<reference evidence="2 3" key="1">
    <citation type="journal article" date="2016" name="G3 (Bethesda)">
        <title>First Draft Assembly and Annotation of the Genome of a California Endemic Oak Quercus lobata Nee (Fagaceae).</title>
        <authorList>
            <person name="Sork V.L."/>
            <person name="Fitz-Gibbon S.T."/>
            <person name="Puiu D."/>
            <person name="Crepeau M."/>
            <person name="Gugger P.F."/>
            <person name="Sherman R."/>
            <person name="Stevens K."/>
            <person name="Langley C.H."/>
            <person name="Pellegrini M."/>
            <person name="Salzberg S.L."/>
        </authorList>
    </citation>
    <scope>NUCLEOTIDE SEQUENCE [LARGE SCALE GENOMIC DNA]</scope>
    <source>
        <strain evidence="2 3">cv. SW786</strain>
    </source>
</reference>
<name>A0A7N2LT07_QUELO</name>
<reference evidence="2" key="2">
    <citation type="submission" date="2021-01" db="UniProtKB">
        <authorList>
            <consortium name="EnsemblPlants"/>
        </authorList>
    </citation>
    <scope>IDENTIFICATION</scope>
</reference>
<proteinExistence type="predicted"/>
<evidence type="ECO:0000259" key="1">
    <source>
        <dbReference type="Pfam" id="PF10536"/>
    </source>
</evidence>
<dbReference type="EnsemblPlants" id="QL05p083456:mrna">
    <property type="protein sequence ID" value="QL05p083456:mrna"/>
    <property type="gene ID" value="QL05p083456"/>
</dbReference>
<dbReference type="Gramene" id="QL05p083456:mrna">
    <property type="protein sequence ID" value="QL05p083456:mrna"/>
    <property type="gene ID" value="QL05p083456"/>
</dbReference>
<dbReference type="GeneID" id="115992033"/>